<dbReference type="GO" id="GO:0051607">
    <property type="term" value="P:defense response to virus"/>
    <property type="evidence" value="ECO:0007669"/>
    <property type="project" value="UniProtKB-KW"/>
</dbReference>
<evidence type="ECO:0000256" key="1">
    <source>
        <dbReference type="ARBA" id="ARBA00022741"/>
    </source>
</evidence>
<protein>
    <recommendedName>
        <fullName evidence="3">Cas10/Cmr2 second palm domain-containing protein</fullName>
    </recommendedName>
</protein>
<dbReference type="Gene3D" id="3.30.70.270">
    <property type="match status" value="1"/>
</dbReference>
<evidence type="ECO:0000313" key="4">
    <source>
        <dbReference type="EMBL" id="CAA6800651.1"/>
    </source>
</evidence>
<dbReference type="Pfam" id="PF22335">
    <property type="entry name" value="Cas10-Cmr2_palm2"/>
    <property type="match status" value="1"/>
</dbReference>
<dbReference type="AlphaFoldDB" id="A0A6S6S322"/>
<sequence>MAYLYGASIQGIQGFIFETNKLKEIVGASDIIEGICSLEFLNKFCRDDTCIKIDVNNVLRNAGGNIRIKFDDETTAKKFTREFPKMIMQGAYGIVISQAIITYNDDDNNYLDKVDELEQKLKAARNKMNYPLDAKLALVKQAPRTGKPAFEKKVKEFYDKASWQKLGSDASGWLEMLLDKMGQKGRKYSNNFTRDMNEMSNNKNKIAIIHADGNKMGLMLQKMKKSLVSTSTKDIQNAYKDLSSQIVSATNSAVQQAFEEIFEEEINTSLTDSAFKIPFRPTIIGGDDVTVICNADKALSFTKRYLELFEKNTKDELSKLVKNYSLDDFKKGLTACAGIAYCNEKFPFHYAVDVAEALCVRAKEASKREASCLLFHNIQGSAFINFDQYISNELIIDNEKTATHLVYGPYYIRKKDNRKPLLSDFLKAYDALTHESFPTARLREWLSQLHHSPELAQHYLDRLDFIAREDSNIDTVVISETLEKLGNLSLTSLISNGRTPIHDILQLTSVQGGK</sequence>
<reference evidence="4" key="1">
    <citation type="submission" date="2020-01" db="EMBL/GenBank/DDBJ databases">
        <authorList>
            <person name="Meier V. D."/>
            <person name="Meier V D."/>
        </authorList>
    </citation>
    <scope>NUCLEOTIDE SEQUENCE</scope>
    <source>
        <strain evidence="4">HLG_WM_MAG_01</strain>
    </source>
</reference>
<accession>A0A6S6S322</accession>
<keyword evidence="1" id="KW-0547">Nucleotide-binding</keyword>
<keyword evidence="2" id="KW-0051">Antiviral defense</keyword>
<name>A0A6S6S322_9BACT</name>
<dbReference type="EMBL" id="CACVAS010000018">
    <property type="protein sequence ID" value="CAA6800651.1"/>
    <property type="molecule type" value="Genomic_DNA"/>
</dbReference>
<evidence type="ECO:0000259" key="3">
    <source>
        <dbReference type="Pfam" id="PF22335"/>
    </source>
</evidence>
<evidence type="ECO:0000256" key="2">
    <source>
        <dbReference type="ARBA" id="ARBA00023118"/>
    </source>
</evidence>
<dbReference type="InterPro" id="IPR054767">
    <property type="entry name" value="Cas10-Cmr2_palm2"/>
</dbReference>
<organism evidence="4">
    <name type="scientific">uncultured Sulfurovum sp</name>
    <dbReference type="NCBI Taxonomy" id="269237"/>
    <lineage>
        <taxon>Bacteria</taxon>
        <taxon>Pseudomonadati</taxon>
        <taxon>Campylobacterota</taxon>
        <taxon>Epsilonproteobacteria</taxon>
        <taxon>Campylobacterales</taxon>
        <taxon>Sulfurovaceae</taxon>
        <taxon>Sulfurovum</taxon>
        <taxon>environmental samples</taxon>
    </lineage>
</organism>
<proteinExistence type="predicted"/>
<dbReference type="InterPro" id="IPR043128">
    <property type="entry name" value="Rev_trsase/Diguanyl_cyclase"/>
</dbReference>
<gene>
    <name evidence="4" type="ORF">HELGO_WM11088</name>
</gene>
<feature type="domain" description="Cas10/Cmr2 second palm" evidence="3">
    <location>
        <begin position="206"/>
        <end position="370"/>
    </location>
</feature>
<dbReference type="GO" id="GO:0000166">
    <property type="term" value="F:nucleotide binding"/>
    <property type="evidence" value="ECO:0007669"/>
    <property type="project" value="UniProtKB-KW"/>
</dbReference>